<reference evidence="3 4" key="1">
    <citation type="submission" date="2018-12" db="EMBL/GenBank/DDBJ databases">
        <title>Complete genome sequencing of Tabrizicola sp. K13M18.</title>
        <authorList>
            <person name="Bae J.-W."/>
        </authorList>
    </citation>
    <scope>NUCLEOTIDE SEQUENCE [LARGE SCALE GENOMIC DNA]</scope>
    <source>
        <strain evidence="3 4">K13M18</strain>
    </source>
</reference>
<feature type="domain" description="Activator of Hsp90 ATPase homologue 1/2-like C-terminal" evidence="2">
    <location>
        <begin position="16"/>
        <end position="139"/>
    </location>
</feature>
<sequence length="153" mass="16917">MTIERTSFVYVTFISAAPEKVFEAITSADISSRYWGHSNVSDWQPGARWEHVRNESGVAELTGRVVEHSPPSKLVISWVNRSEEADPQAYSRVTFDIIPYDGMTKLIVTHDDLIKGSGMEQGVSKGWPIVLSSLKSYLETGTGLNVFAKPKAA</sequence>
<evidence type="ECO:0000259" key="2">
    <source>
        <dbReference type="Pfam" id="PF08327"/>
    </source>
</evidence>
<dbReference type="SUPFAM" id="SSF55961">
    <property type="entry name" value="Bet v1-like"/>
    <property type="match status" value="1"/>
</dbReference>
<dbReference type="Proteomes" id="UP000282002">
    <property type="component" value="Chromosome"/>
</dbReference>
<proteinExistence type="inferred from homology"/>
<name>A0A3S8U853_9RHOB</name>
<dbReference type="CDD" id="cd08893">
    <property type="entry name" value="SRPBCC_CalC_Aha1-like_GntR-HTH"/>
    <property type="match status" value="1"/>
</dbReference>
<organism evidence="3 4">
    <name type="scientific">Tabrizicola piscis</name>
    <dbReference type="NCBI Taxonomy" id="2494374"/>
    <lineage>
        <taxon>Bacteria</taxon>
        <taxon>Pseudomonadati</taxon>
        <taxon>Pseudomonadota</taxon>
        <taxon>Alphaproteobacteria</taxon>
        <taxon>Rhodobacterales</taxon>
        <taxon>Paracoccaceae</taxon>
        <taxon>Tabrizicola</taxon>
    </lineage>
</organism>
<gene>
    <name evidence="3" type="ORF">EI545_13195</name>
</gene>
<dbReference type="RefSeq" id="WP_125325900.1">
    <property type="nucleotide sequence ID" value="NZ_CP034328.1"/>
</dbReference>
<keyword evidence="4" id="KW-1185">Reference proteome</keyword>
<dbReference type="InterPro" id="IPR023393">
    <property type="entry name" value="START-like_dom_sf"/>
</dbReference>
<comment type="similarity">
    <text evidence="1">Belongs to the AHA1 family.</text>
</comment>
<dbReference type="KEGG" id="taw:EI545_13195"/>
<accession>A0A3S8U853</accession>
<evidence type="ECO:0000256" key="1">
    <source>
        <dbReference type="ARBA" id="ARBA00006817"/>
    </source>
</evidence>
<dbReference type="Pfam" id="PF08327">
    <property type="entry name" value="AHSA1"/>
    <property type="match status" value="1"/>
</dbReference>
<dbReference type="Gene3D" id="3.30.530.20">
    <property type="match status" value="1"/>
</dbReference>
<evidence type="ECO:0000313" key="3">
    <source>
        <dbReference type="EMBL" id="AZL59705.1"/>
    </source>
</evidence>
<dbReference type="InterPro" id="IPR013538">
    <property type="entry name" value="ASHA1/2-like_C"/>
</dbReference>
<dbReference type="OrthoDB" id="9815653at2"/>
<dbReference type="AlphaFoldDB" id="A0A3S8U853"/>
<dbReference type="EMBL" id="CP034328">
    <property type="protein sequence ID" value="AZL59705.1"/>
    <property type="molecule type" value="Genomic_DNA"/>
</dbReference>
<protein>
    <submittedName>
        <fullName evidence="3">Polyketide cyclase</fullName>
    </submittedName>
</protein>
<evidence type="ECO:0000313" key="4">
    <source>
        <dbReference type="Proteomes" id="UP000282002"/>
    </source>
</evidence>